<protein>
    <submittedName>
        <fullName evidence="1">Uncharacterized protein</fullName>
    </submittedName>
</protein>
<evidence type="ECO:0000313" key="2">
    <source>
        <dbReference type="Proteomes" id="UP000790377"/>
    </source>
</evidence>
<sequence>MTAAVDNSERKALNIAELQRFEGLNEKIHFNATMAPALRRATQLHSDQFAKVWWRCVLSHKQSWDNGVRHADISLINLMFYMNKKDDPVGVLVDHDLAENDQCKEGGQRVGSPSYMAIELLFTPRPKRLYRHGLESFFWVLVFFSLQYKNGRQRIFIDRPLDHDWVKSTVERSREKKNDFFNHIATFTPVVASSNRKLWNIVFDYSLKLDFQRISRKIWVHYQAEEPAEVPDDVFKVMEEIVLKELPMINY</sequence>
<accession>A0ACB8A8L5</accession>
<dbReference type="EMBL" id="MU267751">
    <property type="protein sequence ID" value="KAH7909599.1"/>
    <property type="molecule type" value="Genomic_DNA"/>
</dbReference>
<proteinExistence type="predicted"/>
<evidence type="ECO:0000313" key="1">
    <source>
        <dbReference type="EMBL" id="KAH7909599.1"/>
    </source>
</evidence>
<gene>
    <name evidence="1" type="ORF">BJ138DRAFT_209820</name>
</gene>
<dbReference type="Proteomes" id="UP000790377">
    <property type="component" value="Unassembled WGS sequence"/>
</dbReference>
<comment type="caution">
    <text evidence="1">The sequence shown here is derived from an EMBL/GenBank/DDBJ whole genome shotgun (WGS) entry which is preliminary data.</text>
</comment>
<name>A0ACB8A8L5_9AGAM</name>
<reference evidence="1" key="1">
    <citation type="journal article" date="2021" name="New Phytol.">
        <title>Evolutionary innovations through gain and loss of genes in the ectomycorrhizal Boletales.</title>
        <authorList>
            <person name="Wu G."/>
            <person name="Miyauchi S."/>
            <person name="Morin E."/>
            <person name="Kuo A."/>
            <person name="Drula E."/>
            <person name="Varga T."/>
            <person name="Kohler A."/>
            <person name="Feng B."/>
            <person name="Cao Y."/>
            <person name="Lipzen A."/>
            <person name="Daum C."/>
            <person name="Hundley H."/>
            <person name="Pangilinan J."/>
            <person name="Johnson J."/>
            <person name="Barry K."/>
            <person name="LaButti K."/>
            <person name="Ng V."/>
            <person name="Ahrendt S."/>
            <person name="Min B."/>
            <person name="Choi I.G."/>
            <person name="Park H."/>
            <person name="Plett J.M."/>
            <person name="Magnuson J."/>
            <person name="Spatafora J.W."/>
            <person name="Nagy L.G."/>
            <person name="Henrissat B."/>
            <person name="Grigoriev I.V."/>
            <person name="Yang Z.L."/>
            <person name="Xu J."/>
            <person name="Martin F.M."/>
        </authorList>
    </citation>
    <scope>NUCLEOTIDE SEQUENCE</scope>
    <source>
        <strain evidence="1">ATCC 28755</strain>
    </source>
</reference>
<organism evidence="1 2">
    <name type="scientific">Hygrophoropsis aurantiaca</name>
    <dbReference type="NCBI Taxonomy" id="72124"/>
    <lineage>
        <taxon>Eukaryota</taxon>
        <taxon>Fungi</taxon>
        <taxon>Dikarya</taxon>
        <taxon>Basidiomycota</taxon>
        <taxon>Agaricomycotina</taxon>
        <taxon>Agaricomycetes</taxon>
        <taxon>Agaricomycetidae</taxon>
        <taxon>Boletales</taxon>
        <taxon>Coniophorineae</taxon>
        <taxon>Hygrophoropsidaceae</taxon>
        <taxon>Hygrophoropsis</taxon>
    </lineage>
</organism>
<keyword evidence="2" id="KW-1185">Reference proteome</keyword>